<dbReference type="PANTHER" id="PTHR21368">
    <property type="entry name" value="50S RIBOSOMAL PROTEIN L9"/>
    <property type="match status" value="1"/>
</dbReference>
<dbReference type="GO" id="GO:0006412">
    <property type="term" value="P:translation"/>
    <property type="evidence" value="ECO:0007669"/>
    <property type="project" value="InterPro"/>
</dbReference>
<protein>
    <recommendedName>
        <fullName evidence="4">Large ribosomal subunit protein bL9m</fullName>
    </recommendedName>
    <alternativeName>
        <fullName evidence="5">39S ribosomal protein L9, mitochondrial</fullName>
    </alternativeName>
</protein>
<dbReference type="GO" id="GO:0003735">
    <property type="term" value="F:structural constituent of ribosome"/>
    <property type="evidence" value="ECO:0007669"/>
    <property type="project" value="InterPro"/>
</dbReference>
<keyword evidence="8" id="KW-1185">Reference proteome</keyword>
<dbReference type="GO" id="GO:1990904">
    <property type="term" value="C:ribonucleoprotein complex"/>
    <property type="evidence" value="ECO:0007669"/>
    <property type="project" value="UniProtKB-KW"/>
</dbReference>
<gene>
    <name evidence="7" type="ORF">NEZAVI_LOCUS1678</name>
</gene>
<evidence type="ECO:0000313" key="8">
    <source>
        <dbReference type="Proteomes" id="UP001152798"/>
    </source>
</evidence>
<keyword evidence="2" id="KW-0689">Ribosomal protein</keyword>
<proteinExistence type="inferred from homology"/>
<dbReference type="InterPro" id="IPR020070">
    <property type="entry name" value="Ribosomal_bL9_N"/>
</dbReference>
<dbReference type="InterPro" id="IPR036935">
    <property type="entry name" value="Ribosomal_bL9_N_sf"/>
</dbReference>
<evidence type="ECO:0000256" key="1">
    <source>
        <dbReference type="ARBA" id="ARBA00010605"/>
    </source>
</evidence>
<dbReference type="InterPro" id="IPR009027">
    <property type="entry name" value="Ribosomal_bL9/RNase_H1_N"/>
</dbReference>
<accession>A0A9P0GY61</accession>
<evidence type="ECO:0000256" key="4">
    <source>
        <dbReference type="ARBA" id="ARBA00035194"/>
    </source>
</evidence>
<dbReference type="OrthoDB" id="5555409at2759"/>
<dbReference type="SUPFAM" id="SSF55658">
    <property type="entry name" value="L9 N-domain-like"/>
    <property type="match status" value="1"/>
</dbReference>
<name>A0A9P0GY61_NEZVI</name>
<evidence type="ECO:0000256" key="5">
    <source>
        <dbReference type="ARBA" id="ARBA00035381"/>
    </source>
</evidence>
<dbReference type="Proteomes" id="UP001152798">
    <property type="component" value="Chromosome 1"/>
</dbReference>
<organism evidence="7 8">
    <name type="scientific">Nezara viridula</name>
    <name type="common">Southern green stink bug</name>
    <name type="synonym">Cimex viridulus</name>
    <dbReference type="NCBI Taxonomy" id="85310"/>
    <lineage>
        <taxon>Eukaryota</taxon>
        <taxon>Metazoa</taxon>
        <taxon>Ecdysozoa</taxon>
        <taxon>Arthropoda</taxon>
        <taxon>Hexapoda</taxon>
        <taxon>Insecta</taxon>
        <taxon>Pterygota</taxon>
        <taxon>Neoptera</taxon>
        <taxon>Paraneoptera</taxon>
        <taxon>Hemiptera</taxon>
        <taxon>Heteroptera</taxon>
        <taxon>Panheteroptera</taxon>
        <taxon>Pentatomomorpha</taxon>
        <taxon>Pentatomoidea</taxon>
        <taxon>Pentatomidae</taxon>
        <taxon>Pentatominae</taxon>
        <taxon>Nezara</taxon>
    </lineage>
</organism>
<dbReference type="InterPro" id="IPR000244">
    <property type="entry name" value="Ribosomal_bL9"/>
</dbReference>
<reference evidence="7" key="1">
    <citation type="submission" date="2022-01" db="EMBL/GenBank/DDBJ databases">
        <authorList>
            <person name="King R."/>
        </authorList>
    </citation>
    <scope>NUCLEOTIDE SEQUENCE</scope>
</reference>
<dbReference type="GO" id="GO:0005840">
    <property type="term" value="C:ribosome"/>
    <property type="evidence" value="ECO:0007669"/>
    <property type="project" value="UniProtKB-KW"/>
</dbReference>
<evidence type="ECO:0000259" key="6">
    <source>
        <dbReference type="Pfam" id="PF01281"/>
    </source>
</evidence>
<dbReference type="Pfam" id="PF01281">
    <property type="entry name" value="Ribosomal_L9_N"/>
    <property type="match status" value="1"/>
</dbReference>
<evidence type="ECO:0000256" key="3">
    <source>
        <dbReference type="ARBA" id="ARBA00023274"/>
    </source>
</evidence>
<evidence type="ECO:0000313" key="7">
    <source>
        <dbReference type="EMBL" id="CAH1390478.1"/>
    </source>
</evidence>
<dbReference type="AlphaFoldDB" id="A0A9P0GY61"/>
<evidence type="ECO:0000256" key="2">
    <source>
        <dbReference type="ARBA" id="ARBA00022980"/>
    </source>
</evidence>
<dbReference type="Gene3D" id="3.40.5.10">
    <property type="entry name" value="Ribosomal protein L9, N-terminal domain"/>
    <property type="match status" value="1"/>
</dbReference>
<sequence length="282" mass="32833">MNSVPRSLFKINVFAFCGNQTCIFNYNYEKCRPPTIIPSRNTFILKRKYPVRLRPKGFEDSRPRLKGKDFCYELVEDTEIRKQEKIPVILKEYIEGLGVRGECVYVKKFVAYTKYIITGLADYATPEEVEEAQKRKDLLKTKSYSSLSALRTIKYLESNLLAVVMNKDVEWTLEPWHIRVAFRKAGIHVPTNSIELPEKPIKGPNLDWESKYFCVTVTINNQEKATVRCRLHHWSTNPGDRLPYVVNPWALPQEAIFPEDQERISRLPVIKFKKINTSAINT</sequence>
<keyword evidence="3" id="KW-0687">Ribonucleoprotein</keyword>
<comment type="similarity">
    <text evidence="1">Belongs to the bacterial ribosomal protein bL9 family.</text>
</comment>
<dbReference type="EMBL" id="OV725077">
    <property type="protein sequence ID" value="CAH1390478.1"/>
    <property type="molecule type" value="Genomic_DNA"/>
</dbReference>
<feature type="domain" description="Ribosomal protein L9" evidence="6">
    <location>
        <begin position="87"/>
        <end position="131"/>
    </location>
</feature>